<keyword evidence="2" id="KW-0812">Transmembrane</keyword>
<gene>
    <name evidence="3" type="ORF">G5I_02055</name>
</gene>
<feature type="transmembrane region" description="Helical" evidence="2">
    <location>
        <begin position="12"/>
        <end position="33"/>
    </location>
</feature>
<dbReference type="STRING" id="103372.F4W9A7"/>
<keyword evidence="2" id="KW-0472">Membrane</keyword>
<proteinExistence type="predicted"/>
<dbReference type="GO" id="GO:0007218">
    <property type="term" value="P:neuropeptide signaling pathway"/>
    <property type="evidence" value="ECO:0007669"/>
    <property type="project" value="UniProtKB-KW"/>
</dbReference>
<reference evidence="3" key="1">
    <citation type="submission" date="2011-02" db="EMBL/GenBank/DDBJ databases">
        <title>The genome of the leaf-cutting ant Acromyrmex echinatior suggests key adaptations to social evolution and fungus farming.</title>
        <authorList>
            <person name="Nygaard S."/>
            <person name="Zhang G."/>
        </authorList>
    </citation>
    <scope>NUCLEOTIDE SEQUENCE</scope>
</reference>
<name>F4W9A7_ACREC</name>
<dbReference type="Proteomes" id="UP000007755">
    <property type="component" value="Unassembled WGS sequence"/>
</dbReference>
<dbReference type="EMBL" id="GL888002">
    <property type="protein sequence ID" value="EGI69289.1"/>
    <property type="molecule type" value="Genomic_DNA"/>
</dbReference>
<dbReference type="Gene3D" id="1.20.1070.10">
    <property type="entry name" value="Rhodopsin 7-helix transmembrane proteins"/>
    <property type="match status" value="1"/>
</dbReference>
<sequence>MSAFSDINDWLYPLGGCLYYFSTTVNPILYNVMSAKYRLAFKKTLYCTPTSPIITRDDLSSMKDSTVCRCGSRRGSQLIRVRSVHYQRSIKCNVSHTSAMLRSPIRLRYDDEDDDVSHCDMERIPCDVLTPDMQPQDTKSPFVAHSSNGRTKFRSGEETRDGISPIVANETCI</sequence>
<evidence type="ECO:0000313" key="3">
    <source>
        <dbReference type="EMBL" id="EGI69289.1"/>
    </source>
</evidence>
<evidence type="ECO:0000313" key="4">
    <source>
        <dbReference type="Proteomes" id="UP000007755"/>
    </source>
</evidence>
<organism evidence="4">
    <name type="scientific">Acromyrmex echinatior</name>
    <name type="common">Panamanian leafcutter ant</name>
    <name type="synonym">Acromyrmex octospinosus echinatior</name>
    <dbReference type="NCBI Taxonomy" id="103372"/>
    <lineage>
        <taxon>Eukaryota</taxon>
        <taxon>Metazoa</taxon>
        <taxon>Ecdysozoa</taxon>
        <taxon>Arthropoda</taxon>
        <taxon>Hexapoda</taxon>
        <taxon>Insecta</taxon>
        <taxon>Pterygota</taxon>
        <taxon>Neoptera</taxon>
        <taxon>Endopterygota</taxon>
        <taxon>Hymenoptera</taxon>
        <taxon>Apocrita</taxon>
        <taxon>Aculeata</taxon>
        <taxon>Formicoidea</taxon>
        <taxon>Formicidae</taxon>
        <taxon>Myrmicinae</taxon>
        <taxon>Acromyrmex</taxon>
    </lineage>
</organism>
<accession>F4W9A7</accession>
<dbReference type="OrthoDB" id="5962705at2759"/>
<feature type="compositionally biased region" description="Polar residues" evidence="1">
    <location>
        <begin position="138"/>
        <end position="150"/>
    </location>
</feature>
<keyword evidence="3" id="KW-0675">Receptor</keyword>
<keyword evidence="3" id="KW-0527">Neuropeptide</keyword>
<evidence type="ECO:0000256" key="1">
    <source>
        <dbReference type="SAM" id="MobiDB-lite"/>
    </source>
</evidence>
<dbReference type="InParanoid" id="F4W9A7"/>
<keyword evidence="2" id="KW-1133">Transmembrane helix</keyword>
<protein>
    <submittedName>
        <fullName evidence="3">Neuropeptide capa receptor</fullName>
    </submittedName>
</protein>
<keyword evidence="4" id="KW-1185">Reference proteome</keyword>
<dbReference type="SUPFAM" id="SSF81321">
    <property type="entry name" value="Family A G protein-coupled receptor-like"/>
    <property type="match status" value="1"/>
</dbReference>
<evidence type="ECO:0000256" key="2">
    <source>
        <dbReference type="SAM" id="Phobius"/>
    </source>
</evidence>
<feature type="region of interest" description="Disordered" evidence="1">
    <location>
        <begin position="138"/>
        <end position="160"/>
    </location>
</feature>
<dbReference type="AlphaFoldDB" id="F4W9A7"/>